<protein>
    <submittedName>
        <fullName evidence="5">Uncharacterized protein LOC111118564 isoform X1</fullName>
    </submittedName>
</protein>
<dbReference type="KEGG" id="cvn:111118564"/>
<dbReference type="Pfam" id="PF00629">
    <property type="entry name" value="MAM"/>
    <property type="match status" value="1"/>
</dbReference>
<dbReference type="GeneID" id="111118564"/>
<feature type="domain" description="MAM" evidence="3">
    <location>
        <begin position="209"/>
        <end position="363"/>
    </location>
</feature>
<feature type="region of interest" description="Disordered" evidence="1">
    <location>
        <begin position="725"/>
        <end position="749"/>
    </location>
</feature>
<dbReference type="SUPFAM" id="SSF49899">
    <property type="entry name" value="Concanavalin A-like lectins/glucanases"/>
    <property type="match status" value="1"/>
</dbReference>
<dbReference type="SMART" id="SM00137">
    <property type="entry name" value="MAM"/>
    <property type="match status" value="1"/>
</dbReference>
<accession>A0A8B8CDG1</accession>
<dbReference type="OrthoDB" id="6201650at2759"/>
<dbReference type="InterPro" id="IPR051560">
    <property type="entry name" value="MAM_domain-containing"/>
</dbReference>
<dbReference type="Proteomes" id="UP000694844">
    <property type="component" value="Chromosome 1"/>
</dbReference>
<dbReference type="InterPro" id="IPR000998">
    <property type="entry name" value="MAM_dom"/>
</dbReference>
<name>A0A8B8CDG1_CRAVI</name>
<sequence>MYWPTLISLAMMRMVNNVEGIQYVFYNQSETWEKARDVCRKNDLKLASFNETSIESKLQNCSLEGVTDLWTDIFMYTTPYMSLVGCFLRNDLPTQTIKADSLIECQIFCEEHPRFAIMKTECVCLKTGSNLGKPLNNAWCNFTCDGVRCGGDEAVSVYEIVKGGSVVGEQKFTPNVSLSCLVYQCANNSINYEEEDCRENSITLNTDYFSCTFEPEDDCFLVQPTWDDFDWSVQNTSLTNYSGYEPSYYAYVDGTGSNSNQTATLISTNSFKAANWCLRFRYLASLATSLDVTLLDIIQDKNKSLINIRNATNTSKTDPDWYYVEVNIIGENDFKLMFSFEESNESSNIALDDVSMIAGYCNETLTELLNQRGELQCTFGGNTDMCFTQDNMEDTADWVYKNNQAILFRAAKQSSILISAFEFQDVSVHICVRYYTVKEPSLIFYTDQKNNTLPNNIMLTTLCTNKTLSIEVKSKLYINGTLSNSSSSEININHIRITIFPHSQKNATETPQRLQKPVPDPSVLTTSDLSNVRCMSEGPRKYTNTIRLQGKYLSKNGVPSAVVIYRTNDSTLFWEKIEPSTKRHFVCEEENGMVNGCKIKVEERLKDDTNDRSEGKQFPIWIVAVVVSGLVVITTVVILTIIWKRKRTGMIDQTTPSVDLKNKANAPYSSIRNKGTETVEDKAEGDYDHLHQQQPPVEMSDNVYSHMADSQYGLLPVMTDDTYDHSVQRDAEYGTTDVSPKPDDTYDHA</sequence>
<evidence type="ECO:0000313" key="5">
    <source>
        <dbReference type="RefSeq" id="XP_022313812.1"/>
    </source>
</evidence>
<dbReference type="PANTHER" id="PTHR23282">
    <property type="entry name" value="APICAL ENDOSOMAL GLYCOPROTEIN PRECURSOR"/>
    <property type="match status" value="1"/>
</dbReference>
<reference evidence="5" key="2">
    <citation type="submission" date="2025-08" db="UniProtKB">
        <authorList>
            <consortium name="RefSeq"/>
        </authorList>
    </citation>
    <scope>IDENTIFICATION</scope>
    <source>
        <tissue evidence="5">Whole sample</tissue>
    </source>
</reference>
<dbReference type="PROSITE" id="PS50060">
    <property type="entry name" value="MAM_2"/>
    <property type="match status" value="1"/>
</dbReference>
<gene>
    <name evidence="5" type="primary">LOC111118564</name>
</gene>
<keyword evidence="4" id="KW-1185">Reference proteome</keyword>
<feature type="compositionally biased region" description="Basic and acidic residues" evidence="1">
    <location>
        <begin position="740"/>
        <end position="749"/>
    </location>
</feature>
<feature type="transmembrane region" description="Helical" evidence="2">
    <location>
        <begin position="618"/>
        <end position="643"/>
    </location>
</feature>
<dbReference type="SUPFAM" id="SSF56436">
    <property type="entry name" value="C-type lectin-like"/>
    <property type="match status" value="1"/>
</dbReference>
<organism evidence="4 5">
    <name type="scientific">Crassostrea virginica</name>
    <name type="common">Eastern oyster</name>
    <dbReference type="NCBI Taxonomy" id="6565"/>
    <lineage>
        <taxon>Eukaryota</taxon>
        <taxon>Metazoa</taxon>
        <taxon>Spiralia</taxon>
        <taxon>Lophotrochozoa</taxon>
        <taxon>Mollusca</taxon>
        <taxon>Bivalvia</taxon>
        <taxon>Autobranchia</taxon>
        <taxon>Pteriomorphia</taxon>
        <taxon>Ostreida</taxon>
        <taxon>Ostreoidea</taxon>
        <taxon>Ostreidae</taxon>
        <taxon>Crassostrea</taxon>
    </lineage>
</organism>
<proteinExistence type="predicted"/>
<reference evidence="4" key="1">
    <citation type="submission" date="2024-06" db="UniProtKB">
        <authorList>
            <consortium name="RefSeq"/>
        </authorList>
    </citation>
    <scope>NUCLEOTIDE SEQUENCE [LARGE SCALE GENOMIC DNA]</scope>
</reference>
<dbReference type="Gene3D" id="2.60.120.200">
    <property type="match status" value="1"/>
</dbReference>
<evidence type="ECO:0000259" key="3">
    <source>
        <dbReference type="PROSITE" id="PS50060"/>
    </source>
</evidence>
<dbReference type="InterPro" id="IPR016187">
    <property type="entry name" value="CTDL_fold"/>
</dbReference>
<evidence type="ECO:0000313" key="4">
    <source>
        <dbReference type="Proteomes" id="UP000694844"/>
    </source>
</evidence>
<evidence type="ECO:0000256" key="1">
    <source>
        <dbReference type="SAM" id="MobiDB-lite"/>
    </source>
</evidence>
<evidence type="ECO:0000256" key="2">
    <source>
        <dbReference type="SAM" id="Phobius"/>
    </source>
</evidence>
<dbReference type="PANTHER" id="PTHR23282:SF101">
    <property type="entry name" value="MAM DOMAIN-CONTAINING PROTEIN"/>
    <property type="match status" value="1"/>
</dbReference>
<dbReference type="GO" id="GO:0016020">
    <property type="term" value="C:membrane"/>
    <property type="evidence" value="ECO:0007669"/>
    <property type="project" value="InterPro"/>
</dbReference>
<dbReference type="InterPro" id="IPR013320">
    <property type="entry name" value="ConA-like_dom_sf"/>
</dbReference>
<dbReference type="AlphaFoldDB" id="A0A8B8CDG1"/>
<keyword evidence="2" id="KW-1133">Transmembrane helix</keyword>
<keyword evidence="2" id="KW-0472">Membrane</keyword>
<dbReference type="RefSeq" id="XP_022313812.1">
    <property type="nucleotide sequence ID" value="XM_022458104.1"/>
</dbReference>
<keyword evidence="2" id="KW-0812">Transmembrane</keyword>